<comment type="caution">
    <text evidence="2">The sequence shown here is derived from an EMBL/GenBank/DDBJ whole genome shotgun (WGS) entry which is preliminary data.</text>
</comment>
<protein>
    <submittedName>
        <fullName evidence="2">Uncharacterized protein</fullName>
    </submittedName>
</protein>
<feature type="compositionally biased region" description="Gly residues" evidence="1">
    <location>
        <begin position="1"/>
        <end position="11"/>
    </location>
</feature>
<organism evidence="2 3">
    <name type="scientific">Coemansia biformis</name>
    <dbReference type="NCBI Taxonomy" id="1286918"/>
    <lineage>
        <taxon>Eukaryota</taxon>
        <taxon>Fungi</taxon>
        <taxon>Fungi incertae sedis</taxon>
        <taxon>Zoopagomycota</taxon>
        <taxon>Kickxellomycotina</taxon>
        <taxon>Kickxellomycetes</taxon>
        <taxon>Kickxellales</taxon>
        <taxon>Kickxellaceae</taxon>
        <taxon>Coemansia</taxon>
    </lineage>
</organism>
<feature type="compositionally biased region" description="Basic and acidic residues" evidence="1">
    <location>
        <begin position="337"/>
        <end position="349"/>
    </location>
</feature>
<dbReference type="EMBL" id="JANBOI010000062">
    <property type="protein sequence ID" value="KAJ1734674.1"/>
    <property type="molecule type" value="Genomic_DNA"/>
</dbReference>
<evidence type="ECO:0000313" key="2">
    <source>
        <dbReference type="EMBL" id="KAJ1734674.1"/>
    </source>
</evidence>
<feature type="region of interest" description="Disordered" evidence="1">
    <location>
        <begin position="204"/>
        <end position="277"/>
    </location>
</feature>
<gene>
    <name evidence="2" type="ORF">LPJ61_000949</name>
</gene>
<accession>A0A9W7YG45</accession>
<feature type="region of interest" description="Disordered" evidence="1">
    <location>
        <begin position="406"/>
        <end position="488"/>
    </location>
</feature>
<feature type="region of interest" description="Disordered" evidence="1">
    <location>
        <begin position="336"/>
        <end position="384"/>
    </location>
</feature>
<dbReference type="AlphaFoldDB" id="A0A9W7YG45"/>
<reference evidence="2" key="1">
    <citation type="submission" date="2022-07" db="EMBL/GenBank/DDBJ databases">
        <title>Phylogenomic reconstructions and comparative analyses of Kickxellomycotina fungi.</title>
        <authorList>
            <person name="Reynolds N.K."/>
            <person name="Stajich J.E."/>
            <person name="Barry K."/>
            <person name="Grigoriev I.V."/>
            <person name="Crous P."/>
            <person name="Smith M.E."/>
        </authorList>
    </citation>
    <scope>NUCLEOTIDE SEQUENCE</scope>
    <source>
        <strain evidence="2">BCRC 34381</strain>
    </source>
</reference>
<feature type="compositionally biased region" description="Basic and acidic residues" evidence="1">
    <location>
        <begin position="406"/>
        <end position="415"/>
    </location>
</feature>
<feature type="region of interest" description="Disordered" evidence="1">
    <location>
        <begin position="1"/>
        <end position="114"/>
    </location>
</feature>
<feature type="region of interest" description="Disordered" evidence="1">
    <location>
        <begin position="138"/>
        <end position="170"/>
    </location>
</feature>
<dbReference type="Proteomes" id="UP001143981">
    <property type="component" value="Unassembled WGS sequence"/>
</dbReference>
<feature type="compositionally biased region" description="Low complexity" evidence="1">
    <location>
        <begin position="220"/>
        <end position="238"/>
    </location>
</feature>
<proteinExistence type="predicted"/>
<keyword evidence="3" id="KW-1185">Reference proteome</keyword>
<feature type="compositionally biased region" description="Basic residues" evidence="1">
    <location>
        <begin position="451"/>
        <end position="473"/>
    </location>
</feature>
<evidence type="ECO:0000256" key="1">
    <source>
        <dbReference type="SAM" id="MobiDB-lite"/>
    </source>
</evidence>
<sequence>MRDGSAGGAVGGPLSRELGRRGSARRTGSAAPLARRLSVARAPEPLLIASSDSGEDVECVTPFSQTRVRGRSRTKPTMSGNGAVGPQKPLHSLQPPGPPAYERPALPVVLGDDADDDSDFVEASVGRRGRRLGHISDRAHASMCARSRLQPAPKRARTQRPLVPGPPSSLPLLRASSPTIVRANRSNLATAAAVVLAGCTQEAPSTAWLPSSPPSGAMLSGSTAVGSAAAPGSPRPASLRSCIPETPPASPPASRLDSLLGSPRPATNSADLSSDPIGEFCSPVASPVCIRAAARPSNDQVRQRSNLAQECAGGLGCGESTSDGLDAGGITQWYHGNLDKDGESDRRPGLPDSSDDDLLVCEDSPAGAYPTDAPPGSDGYSSPLEGFWDLRNDVQGCTQDRDLYIRQFEPTDRQRASRTRREARRTPAVLQRLDASPPAAAAHAGSQGGGRRGRGARARTGRGAKGHRQRHSSAIRPAGSQRPASSRGAVAAPVAAAYNHYADDPFLDIAGSMNWEGGGMSRFG</sequence>
<dbReference type="OrthoDB" id="5599736at2759"/>
<feature type="compositionally biased region" description="Low complexity" evidence="1">
    <location>
        <begin position="435"/>
        <end position="445"/>
    </location>
</feature>
<name>A0A9W7YG45_9FUNG</name>
<evidence type="ECO:0000313" key="3">
    <source>
        <dbReference type="Proteomes" id="UP001143981"/>
    </source>
</evidence>